<evidence type="ECO:0000259" key="14">
    <source>
        <dbReference type="PROSITE" id="PS51217"/>
    </source>
</evidence>
<evidence type="ECO:0000256" key="2">
    <source>
        <dbReference type="ARBA" id="ARBA00022741"/>
    </source>
</evidence>
<keyword evidence="2" id="KW-0547">Nucleotide-binding</keyword>
<proteinExistence type="predicted"/>
<dbReference type="Pfam" id="PF00580">
    <property type="entry name" value="UvrD-helicase"/>
    <property type="match status" value="1"/>
</dbReference>
<evidence type="ECO:0000313" key="15">
    <source>
        <dbReference type="EMBL" id="NMM64467.1"/>
    </source>
</evidence>
<dbReference type="EC" id="5.6.2.4" evidence="12"/>
<dbReference type="Gene3D" id="1.10.486.10">
    <property type="entry name" value="PCRA, domain 4"/>
    <property type="match status" value="1"/>
</dbReference>
<evidence type="ECO:0000256" key="12">
    <source>
        <dbReference type="ARBA" id="ARBA00034808"/>
    </source>
</evidence>
<evidence type="ECO:0000256" key="10">
    <source>
        <dbReference type="ARBA" id="ARBA00023235"/>
    </source>
</evidence>
<accession>A0A7Y0EJV9</accession>
<keyword evidence="9" id="KW-0234">DNA repair</keyword>
<dbReference type="InterPro" id="IPR038726">
    <property type="entry name" value="PDDEXK_AddAB-type"/>
</dbReference>
<dbReference type="Proteomes" id="UP000537131">
    <property type="component" value="Unassembled WGS sequence"/>
</dbReference>
<reference evidence="15 16" key="1">
    <citation type="submission" date="2020-04" db="EMBL/GenBank/DDBJ databases">
        <authorList>
            <person name="Doyle D.A."/>
        </authorList>
    </citation>
    <scope>NUCLEOTIDE SEQUENCE [LARGE SCALE GENOMIC DNA]</scope>
    <source>
        <strain evidence="15 16">P21</strain>
    </source>
</reference>
<keyword evidence="5 15" id="KW-0347">Helicase</keyword>
<dbReference type="SUPFAM" id="SSF52540">
    <property type="entry name" value="P-loop containing nucleoside triphosphate hydrolases"/>
    <property type="match status" value="2"/>
</dbReference>
<dbReference type="PANTHER" id="PTHR11070:SF2">
    <property type="entry name" value="ATP-DEPENDENT DNA HELICASE SRS2"/>
    <property type="match status" value="1"/>
</dbReference>
<dbReference type="GO" id="GO:0004527">
    <property type="term" value="F:exonuclease activity"/>
    <property type="evidence" value="ECO:0007669"/>
    <property type="project" value="UniProtKB-KW"/>
</dbReference>
<evidence type="ECO:0000256" key="4">
    <source>
        <dbReference type="ARBA" id="ARBA00022801"/>
    </source>
</evidence>
<dbReference type="Gene3D" id="3.90.320.10">
    <property type="match status" value="1"/>
</dbReference>
<keyword evidence="6" id="KW-0269">Exonuclease</keyword>
<sequence length="809" mass="94343">MLSNDLQKSIIYSLTKDSEEKIIDKRLFIVGDKKQAIYGFRGTDNRVFKEVSEEMGLDAQKSMNICYRSEKEIIYGINSIFKNLINGYEELKPREEKPGEEKRIMIVRYNEGENKASNTGLKLLKEKLKRKVENTIDLSEFEAALEKLKENDYKYTSSKASDTILKSIKLLLDKGLGFKNITILIRNRNLLGDLEEKLEEYNIPYCIIGGTGFYEKEEVKDVLALYKFAINSRESINEQGNIIEAYSILKSPIFQVPDDVLFRLRINELKEEKDFIQAISETVIELKEELIGIEDNYTAKEDIRKLEVALSILEKLLDIGKKLSVTEILKSIIKECNIKENVILQKSGMQKFRNIEKLLKVSEEFDKEYLFTPQEFLGYIEKLNNLGADDSEAALDTENSEAVKIMTIHGSKGLEFKGVIIPAIDKNAVSRSMSDLKETHMLIYENKFLLKFNEDNSESEEFKQAIARKMEEVIDEEIRILYVAMTRAEKYIVLTGKEEESEFTGNKLEDLNSYGKMIGYALSMEAENNGFVEYIQEENLPQIEHTEDSKELESFDRKEIRERINHTQNIKARRYNSASKYMKYSKNPKLYYMENILRIKFEDYEQLPDVKKEEREQKNTLAADVRGTAVHSIIEFINENQEENYEEYLDSICDNIKEGNKKDIKIELERYIDNYFSIEADLDSLGNKIDIQNEVQYLFSPLEDKKMMLWGFIDRVELFEKNGRYTAVITDYKTNKIRSDESMHEIAEFYAPQLLLYGSAVEKLLYVKGRNVDEIILQLYFLDCGKRVEIEFDREKVGELLYSMDDMEL</sequence>
<keyword evidence="4" id="KW-0378">Hydrolase</keyword>
<evidence type="ECO:0000256" key="11">
    <source>
        <dbReference type="ARBA" id="ARBA00034617"/>
    </source>
</evidence>
<dbReference type="GO" id="GO:0003677">
    <property type="term" value="F:DNA binding"/>
    <property type="evidence" value="ECO:0007669"/>
    <property type="project" value="UniProtKB-KW"/>
</dbReference>
<keyword evidence="16" id="KW-1185">Reference proteome</keyword>
<name>A0A7Y0EJV9_9CLOT</name>
<dbReference type="EMBL" id="JABBNI010000037">
    <property type="protein sequence ID" value="NMM64467.1"/>
    <property type="molecule type" value="Genomic_DNA"/>
</dbReference>
<dbReference type="GO" id="GO:0005524">
    <property type="term" value="F:ATP binding"/>
    <property type="evidence" value="ECO:0007669"/>
    <property type="project" value="UniProtKB-KW"/>
</dbReference>
<dbReference type="InterPro" id="IPR011335">
    <property type="entry name" value="Restrct_endonuc-II-like"/>
</dbReference>
<evidence type="ECO:0000313" key="16">
    <source>
        <dbReference type="Proteomes" id="UP000537131"/>
    </source>
</evidence>
<dbReference type="InterPro" id="IPR011604">
    <property type="entry name" value="PDDEXK-like_dom_sf"/>
</dbReference>
<evidence type="ECO:0000256" key="9">
    <source>
        <dbReference type="ARBA" id="ARBA00023204"/>
    </source>
</evidence>
<keyword evidence="10" id="KW-0413">Isomerase</keyword>
<dbReference type="InterPro" id="IPR014017">
    <property type="entry name" value="DNA_helicase_UvrD-like_C"/>
</dbReference>
<dbReference type="GO" id="GO:0043138">
    <property type="term" value="F:3'-5' DNA helicase activity"/>
    <property type="evidence" value="ECO:0007669"/>
    <property type="project" value="UniProtKB-EC"/>
</dbReference>
<evidence type="ECO:0000256" key="6">
    <source>
        <dbReference type="ARBA" id="ARBA00022839"/>
    </source>
</evidence>
<reference evidence="15 16" key="2">
    <citation type="submission" date="2020-06" db="EMBL/GenBank/DDBJ databases">
        <title>Complete Genome Sequence of Clostridium muelleri sp. nov. P21T, an Acid-Alcohol Producing Acetogen Isolated from Old Hay.</title>
        <authorList>
            <person name="Duncan K.E."/>
            <person name="Tanner R.S."/>
        </authorList>
    </citation>
    <scope>NUCLEOTIDE SEQUENCE [LARGE SCALE GENOMIC DNA]</scope>
    <source>
        <strain evidence="15 16">P21</strain>
    </source>
</reference>
<feature type="domain" description="UvrD-like helicase C-terminal" evidence="14">
    <location>
        <begin position="114"/>
        <end position="413"/>
    </location>
</feature>
<evidence type="ECO:0000256" key="3">
    <source>
        <dbReference type="ARBA" id="ARBA00022763"/>
    </source>
</evidence>
<dbReference type="AlphaFoldDB" id="A0A7Y0EJV9"/>
<keyword evidence="7" id="KW-0067">ATP-binding</keyword>
<dbReference type="InterPro" id="IPR027417">
    <property type="entry name" value="P-loop_NTPase"/>
</dbReference>
<evidence type="ECO:0000256" key="7">
    <source>
        <dbReference type="ARBA" id="ARBA00022840"/>
    </source>
</evidence>
<keyword evidence="1" id="KW-0540">Nuclease</keyword>
<evidence type="ECO:0000256" key="5">
    <source>
        <dbReference type="ARBA" id="ARBA00022806"/>
    </source>
</evidence>
<dbReference type="RefSeq" id="WP_169299062.1">
    <property type="nucleotide sequence ID" value="NZ_JABBNI010000037.1"/>
</dbReference>
<dbReference type="Pfam" id="PF13361">
    <property type="entry name" value="UvrD_C"/>
    <property type="match status" value="1"/>
</dbReference>
<dbReference type="GO" id="GO:0000725">
    <property type="term" value="P:recombinational repair"/>
    <property type="evidence" value="ECO:0007669"/>
    <property type="project" value="TreeGrafter"/>
</dbReference>
<keyword evidence="3" id="KW-0227">DNA damage</keyword>
<dbReference type="InterPro" id="IPR014016">
    <property type="entry name" value="UvrD-like_ATP-bd"/>
</dbReference>
<organism evidence="15 16">
    <name type="scientific">Clostridium muellerianum</name>
    <dbReference type="NCBI Taxonomy" id="2716538"/>
    <lineage>
        <taxon>Bacteria</taxon>
        <taxon>Bacillati</taxon>
        <taxon>Bacillota</taxon>
        <taxon>Clostridia</taxon>
        <taxon>Eubacteriales</taxon>
        <taxon>Clostridiaceae</taxon>
        <taxon>Clostridium</taxon>
    </lineage>
</organism>
<dbReference type="Gene3D" id="3.40.50.300">
    <property type="entry name" value="P-loop containing nucleotide triphosphate hydrolases"/>
    <property type="match status" value="2"/>
</dbReference>
<gene>
    <name evidence="15" type="ORF">HBE96_17765</name>
</gene>
<dbReference type="SUPFAM" id="SSF52980">
    <property type="entry name" value="Restriction endonuclease-like"/>
    <property type="match status" value="1"/>
</dbReference>
<evidence type="ECO:0000256" key="1">
    <source>
        <dbReference type="ARBA" id="ARBA00022722"/>
    </source>
</evidence>
<dbReference type="PANTHER" id="PTHR11070">
    <property type="entry name" value="UVRD / RECB / PCRA DNA HELICASE FAMILY MEMBER"/>
    <property type="match status" value="1"/>
</dbReference>
<dbReference type="Pfam" id="PF12705">
    <property type="entry name" value="PDDEXK_1"/>
    <property type="match status" value="1"/>
</dbReference>
<dbReference type="GO" id="GO:0005829">
    <property type="term" value="C:cytosol"/>
    <property type="evidence" value="ECO:0007669"/>
    <property type="project" value="TreeGrafter"/>
</dbReference>
<comment type="catalytic activity">
    <reaction evidence="13">
        <text>ATP + H2O = ADP + phosphate + H(+)</text>
        <dbReference type="Rhea" id="RHEA:13065"/>
        <dbReference type="ChEBI" id="CHEBI:15377"/>
        <dbReference type="ChEBI" id="CHEBI:15378"/>
        <dbReference type="ChEBI" id="CHEBI:30616"/>
        <dbReference type="ChEBI" id="CHEBI:43474"/>
        <dbReference type="ChEBI" id="CHEBI:456216"/>
        <dbReference type="EC" id="5.6.2.4"/>
    </reaction>
</comment>
<evidence type="ECO:0000256" key="8">
    <source>
        <dbReference type="ARBA" id="ARBA00023125"/>
    </source>
</evidence>
<comment type="catalytic activity">
    <reaction evidence="11">
        <text>Couples ATP hydrolysis with the unwinding of duplex DNA by translocating in the 3'-5' direction.</text>
        <dbReference type="EC" id="5.6.2.4"/>
    </reaction>
</comment>
<protein>
    <recommendedName>
        <fullName evidence="12">DNA 3'-5' helicase</fullName>
        <ecNumber evidence="12">5.6.2.4</ecNumber>
    </recommendedName>
</protein>
<keyword evidence="8" id="KW-0238">DNA-binding</keyword>
<dbReference type="PROSITE" id="PS51217">
    <property type="entry name" value="UVRD_HELICASE_CTER"/>
    <property type="match status" value="1"/>
</dbReference>
<comment type="caution">
    <text evidence="15">The sequence shown here is derived from an EMBL/GenBank/DDBJ whole genome shotgun (WGS) entry which is preliminary data.</text>
</comment>
<dbReference type="InterPro" id="IPR000212">
    <property type="entry name" value="DNA_helicase_UvrD/REP"/>
</dbReference>
<evidence type="ECO:0000256" key="13">
    <source>
        <dbReference type="ARBA" id="ARBA00048988"/>
    </source>
</evidence>